<dbReference type="SUPFAM" id="SSF53474">
    <property type="entry name" value="alpha/beta-Hydrolases"/>
    <property type="match status" value="1"/>
</dbReference>
<dbReference type="GO" id="GO:0016788">
    <property type="term" value="F:hydrolase activity, acting on ester bonds"/>
    <property type="evidence" value="ECO:0007669"/>
    <property type="project" value="UniProtKB-ARBA"/>
</dbReference>
<sequence>MSQWTCEMGSAGYDIDGFGSIGTVGTSYLPSTISMAFVKSTLKIPSLRPGWDLDAWKYMPASISTSAPTPLPVIVMAHGFGANKTMGLALYAEAFSTEGYACLVFDYRRWGASDGTPRSVLVVQDQLDDYRTVVAYARAQAAFDGTRVIIWGSSLSGAHCITLSTDRTVNAVAALAQCPYTGMTPSLPLNMTCLKLASSAIADLVKQALGLQPVYIPVVSESGTLGALTTPGTVSGMMAICSSDVPYENRVSASSVLQLPPYQPRTKASQISCPLLIVLPTQDNLCLPDGAVEISKATDKCELVSLPCGHFDVYHGLSHHAESLSAQVKFLQKHVPISGLS</sequence>
<dbReference type="InterPro" id="IPR029058">
    <property type="entry name" value="AB_hydrolase_fold"/>
</dbReference>
<accession>A0AAD2H3U8</accession>
<feature type="domain" description="Serine aminopeptidase S33" evidence="2">
    <location>
        <begin position="71"/>
        <end position="300"/>
    </location>
</feature>
<evidence type="ECO:0000313" key="4">
    <source>
        <dbReference type="EMBL" id="CAK5269407.1"/>
    </source>
</evidence>
<evidence type="ECO:0000259" key="2">
    <source>
        <dbReference type="Pfam" id="PF12146"/>
    </source>
</evidence>
<dbReference type="Gene3D" id="1.10.10.800">
    <property type="match status" value="1"/>
</dbReference>
<dbReference type="Pfam" id="PF12146">
    <property type="entry name" value="Hydrolase_4"/>
    <property type="match status" value="1"/>
</dbReference>
<organism evidence="3 5">
    <name type="scientific">Mycena citricolor</name>
    <dbReference type="NCBI Taxonomy" id="2018698"/>
    <lineage>
        <taxon>Eukaryota</taxon>
        <taxon>Fungi</taxon>
        <taxon>Dikarya</taxon>
        <taxon>Basidiomycota</taxon>
        <taxon>Agaricomycotina</taxon>
        <taxon>Agaricomycetes</taxon>
        <taxon>Agaricomycetidae</taxon>
        <taxon>Agaricales</taxon>
        <taxon>Marasmiineae</taxon>
        <taxon>Mycenaceae</taxon>
        <taxon>Mycena</taxon>
    </lineage>
</organism>
<evidence type="ECO:0000313" key="3">
    <source>
        <dbReference type="EMBL" id="CAK5268696.1"/>
    </source>
</evidence>
<dbReference type="PANTHER" id="PTHR22946">
    <property type="entry name" value="DIENELACTONE HYDROLASE DOMAIN-CONTAINING PROTEIN-RELATED"/>
    <property type="match status" value="1"/>
</dbReference>
<evidence type="ECO:0000256" key="1">
    <source>
        <dbReference type="ARBA" id="ARBA00022801"/>
    </source>
</evidence>
<comment type="caution">
    <text evidence="3">The sequence shown here is derived from an EMBL/GenBank/DDBJ whole genome shotgun (WGS) entry which is preliminary data.</text>
</comment>
<reference evidence="3" key="1">
    <citation type="submission" date="2023-11" db="EMBL/GenBank/DDBJ databases">
        <authorList>
            <person name="De Vega J J."/>
            <person name="De Vega J J."/>
        </authorList>
    </citation>
    <scope>NUCLEOTIDE SEQUENCE</scope>
</reference>
<dbReference type="Gene3D" id="3.40.50.1820">
    <property type="entry name" value="alpha/beta hydrolase"/>
    <property type="match status" value="1"/>
</dbReference>
<keyword evidence="5" id="KW-1185">Reference proteome</keyword>
<keyword evidence="1" id="KW-0378">Hydrolase</keyword>
<proteinExistence type="predicted"/>
<dbReference type="EMBL" id="CAVNYO010000138">
    <property type="protein sequence ID" value="CAK5268696.1"/>
    <property type="molecule type" value="Genomic_DNA"/>
</dbReference>
<evidence type="ECO:0000313" key="5">
    <source>
        <dbReference type="Proteomes" id="UP001295794"/>
    </source>
</evidence>
<dbReference type="InterPro" id="IPR050261">
    <property type="entry name" value="FrsA_esterase"/>
</dbReference>
<dbReference type="PANTHER" id="PTHR22946:SF9">
    <property type="entry name" value="POLYKETIDE TRANSFERASE AF380"/>
    <property type="match status" value="1"/>
</dbReference>
<name>A0AAD2H3U8_9AGAR</name>
<dbReference type="AlphaFoldDB" id="A0AAD2H3U8"/>
<protein>
    <recommendedName>
        <fullName evidence="2">Serine aminopeptidase S33 domain-containing protein</fullName>
    </recommendedName>
</protein>
<dbReference type="Proteomes" id="UP001295794">
    <property type="component" value="Unassembled WGS sequence"/>
</dbReference>
<dbReference type="InterPro" id="IPR022742">
    <property type="entry name" value="Hydrolase_4"/>
</dbReference>
<dbReference type="EMBL" id="CAVNYO010000147">
    <property type="protein sequence ID" value="CAK5269407.1"/>
    <property type="molecule type" value="Genomic_DNA"/>
</dbReference>
<gene>
    <name evidence="3" type="ORF">MYCIT1_LOCUS11978</name>
    <name evidence="4" type="ORF">MYCIT1_LOCUS13099</name>
</gene>